<dbReference type="GO" id="GO:0009926">
    <property type="term" value="P:auxin polar transport"/>
    <property type="evidence" value="ECO:0007669"/>
    <property type="project" value="TreeGrafter"/>
</dbReference>
<evidence type="ECO:0000256" key="1">
    <source>
        <dbReference type="ARBA" id="ARBA00004141"/>
    </source>
</evidence>
<evidence type="ECO:0000256" key="4">
    <source>
        <dbReference type="ARBA" id="ARBA00022692"/>
    </source>
</evidence>
<evidence type="ECO:0000256" key="2">
    <source>
        <dbReference type="ARBA" id="ARBA00009177"/>
    </source>
</evidence>
<feature type="transmembrane region" description="Helical" evidence="8">
    <location>
        <begin position="71"/>
        <end position="94"/>
    </location>
</feature>
<reference evidence="9 10" key="1">
    <citation type="submission" date="2019-11" db="EMBL/GenBank/DDBJ databases">
        <title>Whole genome sequence of Oryza granulata.</title>
        <authorList>
            <person name="Li W."/>
        </authorList>
    </citation>
    <scope>NUCLEOTIDE SEQUENCE [LARGE SCALE GENOMIC DNA]</scope>
    <source>
        <strain evidence="10">cv. Menghai</strain>
        <tissue evidence="9">Leaf</tissue>
    </source>
</reference>
<dbReference type="AlphaFoldDB" id="A0A6G1BKF7"/>
<comment type="subcellular location">
    <subcellularLocation>
        <location evidence="1">Membrane</location>
        <topology evidence="1">Multi-pass membrane protein</topology>
    </subcellularLocation>
</comment>
<keyword evidence="5 8" id="KW-1133">Transmembrane helix</keyword>
<feature type="transmembrane region" description="Helical" evidence="8">
    <location>
        <begin position="40"/>
        <end position="59"/>
    </location>
</feature>
<sequence>MIAVGRVAEDLLPPYAVLLLAFLLARCLGRGRLTPEHCNWANWLVGNIVNPFFILQLAVDGLDLGKLDYRVLAADAVSKALISILILAGIVVASWRGTLLGHATRLDWFVTFFSLSTLTSTLAVGVPLTSALYGRDAETVVRQLAVFQTLVWFPIILLLFHVRTVPMQAVPAHGVDPAFGGGGAAIGDVRLQVDHVMEGENVGDGDAVAGDADLTAQVDHVEADDGAVDAGVGELELRDGAAVVARVGNLRPPQVRRVHAGVGELELPVQVGHVDDVVEVVVVEAANDDDSAGGAASDVDLPVETANDGGVPPGLEEMQPAAAVAMSSLPFLFMKKLYACVKFAMDMSSNPNIIAAIFGVAWPFATNRLQFLNPLHHSCMRKNLACILKSLVRW</sequence>
<dbReference type="GO" id="GO:0005886">
    <property type="term" value="C:plasma membrane"/>
    <property type="evidence" value="ECO:0007669"/>
    <property type="project" value="TreeGrafter"/>
</dbReference>
<protein>
    <recommendedName>
        <fullName evidence="11">Auxin efflux carrier component</fullName>
    </recommendedName>
</protein>
<evidence type="ECO:0000256" key="5">
    <source>
        <dbReference type="ARBA" id="ARBA00022989"/>
    </source>
</evidence>
<dbReference type="Proteomes" id="UP000479710">
    <property type="component" value="Unassembled WGS sequence"/>
</dbReference>
<keyword evidence="4 8" id="KW-0812">Transmembrane</keyword>
<evidence type="ECO:0000256" key="3">
    <source>
        <dbReference type="ARBA" id="ARBA00022448"/>
    </source>
</evidence>
<keyword evidence="10" id="KW-1185">Reference proteome</keyword>
<feature type="transmembrane region" description="Helical" evidence="8">
    <location>
        <begin position="140"/>
        <end position="160"/>
    </location>
</feature>
<evidence type="ECO:0000256" key="6">
    <source>
        <dbReference type="ARBA" id="ARBA00023136"/>
    </source>
</evidence>
<keyword evidence="7" id="KW-0927">Auxin signaling pathway</keyword>
<evidence type="ECO:0000313" key="10">
    <source>
        <dbReference type="Proteomes" id="UP000479710"/>
    </source>
</evidence>
<gene>
    <name evidence="9" type="ORF">E2562_013689</name>
</gene>
<comment type="caution">
    <text evidence="9">The sequence shown here is derived from an EMBL/GenBank/DDBJ whole genome shotgun (WGS) entry which is preliminary data.</text>
</comment>
<dbReference type="Pfam" id="PF03547">
    <property type="entry name" value="Mem_trans"/>
    <property type="match status" value="1"/>
</dbReference>
<evidence type="ECO:0000256" key="7">
    <source>
        <dbReference type="ARBA" id="ARBA00023294"/>
    </source>
</evidence>
<dbReference type="InterPro" id="IPR004776">
    <property type="entry name" value="Mem_transp_PIN-like"/>
</dbReference>
<comment type="similarity">
    <text evidence="2">Belongs to the auxin efflux carrier (TC 2.A.69.1) family.</text>
</comment>
<dbReference type="InterPro" id="IPR051107">
    <property type="entry name" value="Auxin_Efflux_Carrier"/>
</dbReference>
<feature type="transmembrane region" description="Helical" evidence="8">
    <location>
        <begin position="12"/>
        <end position="28"/>
    </location>
</feature>
<dbReference type="PANTHER" id="PTHR31752:SF18">
    <property type="entry name" value="AUXIN EFFLUX CARRIER COMPONENT 1"/>
    <property type="match status" value="1"/>
</dbReference>
<keyword evidence="6 8" id="KW-0472">Membrane</keyword>
<evidence type="ECO:0000313" key="9">
    <source>
        <dbReference type="EMBL" id="KAF0888234.1"/>
    </source>
</evidence>
<accession>A0A6G1BKF7</accession>
<dbReference type="GO" id="GO:0005783">
    <property type="term" value="C:endoplasmic reticulum"/>
    <property type="evidence" value="ECO:0007669"/>
    <property type="project" value="TreeGrafter"/>
</dbReference>
<feature type="transmembrane region" description="Helical" evidence="8">
    <location>
        <begin position="106"/>
        <end position="128"/>
    </location>
</feature>
<dbReference type="EMBL" id="SPHZ02000012">
    <property type="protein sequence ID" value="KAF0888234.1"/>
    <property type="molecule type" value="Genomic_DNA"/>
</dbReference>
<dbReference type="PANTHER" id="PTHR31752">
    <property type="entry name" value="AUXIN EFFLUX CARRIER COMPONENT 1B-RELATED"/>
    <property type="match status" value="1"/>
</dbReference>
<dbReference type="GO" id="GO:0010329">
    <property type="term" value="F:auxin efflux transmembrane transporter activity"/>
    <property type="evidence" value="ECO:0007669"/>
    <property type="project" value="TreeGrafter"/>
</dbReference>
<organism evidence="9 10">
    <name type="scientific">Oryza meyeriana var. granulata</name>
    <dbReference type="NCBI Taxonomy" id="110450"/>
    <lineage>
        <taxon>Eukaryota</taxon>
        <taxon>Viridiplantae</taxon>
        <taxon>Streptophyta</taxon>
        <taxon>Embryophyta</taxon>
        <taxon>Tracheophyta</taxon>
        <taxon>Spermatophyta</taxon>
        <taxon>Magnoliopsida</taxon>
        <taxon>Liliopsida</taxon>
        <taxon>Poales</taxon>
        <taxon>Poaceae</taxon>
        <taxon>BOP clade</taxon>
        <taxon>Oryzoideae</taxon>
        <taxon>Oryzeae</taxon>
        <taxon>Oryzinae</taxon>
        <taxon>Oryza</taxon>
        <taxon>Oryza meyeriana</taxon>
    </lineage>
</organism>
<dbReference type="GO" id="GO:0009734">
    <property type="term" value="P:auxin-activated signaling pathway"/>
    <property type="evidence" value="ECO:0007669"/>
    <property type="project" value="UniProtKB-KW"/>
</dbReference>
<name>A0A6G1BKF7_9ORYZ</name>
<proteinExistence type="inferred from homology"/>
<evidence type="ECO:0000256" key="8">
    <source>
        <dbReference type="SAM" id="Phobius"/>
    </source>
</evidence>
<keyword evidence="3" id="KW-0813">Transport</keyword>
<evidence type="ECO:0008006" key="11">
    <source>
        <dbReference type="Google" id="ProtNLM"/>
    </source>
</evidence>